<dbReference type="Gene3D" id="3.20.10.10">
    <property type="entry name" value="D-amino Acid Aminotransferase, subunit A, domain 2"/>
    <property type="match status" value="1"/>
</dbReference>
<dbReference type="Proteomes" id="UP000008370">
    <property type="component" value="Unassembled WGS sequence"/>
</dbReference>
<dbReference type="GeneID" id="18909057"/>
<dbReference type="HOGENOM" id="CLU_020844_6_2_1"/>
<accession>K5WQI4</accession>
<sequence>MYNAARARAGLGPLPVPADAHIDVLLYTPDDHVTETSIRNIAFKRGNVWLTPRAKSGCLPGVVRQLLLSEGRIIEGDISRSELQADEVVLTFNAVEGCYLARLAFL</sequence>
<evidence type="ECO:0000313" key="1">
    <source>
        <dbReference type="EMBL" id="EKM61509.1"/>
    </source>
</evidence>
<dbReference type="SUPFAM" id="SSF56752">
    <property type="entry name" value="D-aminoacid aminotransferase-like PLP-dependent enzymes"/>
    <property type="match status" value="1"/>
</dbReference>
<dbReference type="STRING" id="650164.K5WQI4"/>
<dbReference type="InterPro" id="IPR036038">
    <property type="entry name" value="Aminotransferase-like"/>
</dbReference>
<dbReference type="InterPro" id="IPR043132">
    <property type="entry name" value="BCAT-like_C"/>
</dbReference>
<proteinExistence type="predicted"/>
<dbReference type="Pfam" id="PF01063">
    <property type="entry name" value="Aminotran_4"/>
    <property type="match status" value="1"/>
</dbReference>
<gene>
    <name evidence="1" type="ORF">PHACADRAFT_156762</name>
</gene>
<reference evidence="1 2" key="1">
    <citation type="journal article" date="2012" name="BMC Genomics">
        <title>Comparative genomics of the white-rot fungi, Phanerochaete carnosa and P. chrysosporium, to elucidate the genetic basis of the distinct wood types they colonize.</title>
        <authorList>
            <person name="Suzuki H."/>
            <person name="MacDonald J."/>
            <person name="Syed K."/>
            <person name="Salamov A."/>
            <person name="Hori C."/>
            <person name="Aerts A."/>
            <person name="Henrissat B."/>
            <person name="Wiebenga A."/>
            <person name="vanKuyk P.A."/>
            <person name="Barry K."/>
            <person name="Lindquist E."/>
            <person name="LaButti K."/>
            <person name="Lapidus A."/>
            <person name="Lucas S."/>
            <person name="Coutinho P."/>
            <person name="Gong Y."/>
            <person name="Samejima M."/>
            <person name="Mahadevan R."/>
            <person name="Abou-Zaid M."/>
            <person name="de Vries R.P."/>
            <person name="Igarashi K."/>
            <person name="Yadav J.S."/>
            <person name="Grigoriev I.V."/>
            <person name="Master E.R."/>
        </authorList>
    </citation>
    <scope>NUCLEOTIDE SEQUENCE [LARGE SCALE GENOMIC DNA]</scope>
    <source>
        <strain evidence="1 2">HHB-10118-sp</strain>
    </source>
</reference>
<protein>
    <recommendedName>
        <fullName evidence="3">Aminodeoxychorismate lyase</fullName>
    </recommendedName>
</protein>
<dbReference type="InterPro" id="IPR001544">
    <property type="entry name" value="Aminotrans_IV"/>
</dbReference>
<dbReference type="GO" id="GO:0003824">
    <property type="term" value="F:catalytic activity"/>
    <property type="evidence" value="ECO:0007669"/>
    <property type="project" value="InterPro"/>
</dbReference>
<keyword evidence="2" id="KW-1185">Reference proteome</keyword>
<dbReference type="KEGG" id="pco:PHACADRAFT_156762"/>
<dbReference type="RefSeq" id="XP_007390920.1">
    <property type="nucleotide sequence ID" value="XM_007390858.1"/>
</dbReference>
<evidence type="ECO:0008006" key="3">
    <source>
        <dbReference type="Google" id="ProtNLM"/>
    </source>
</evidence>
<organism evidence="1 2">
    <name type="scientific">Phanerochaete carnosa (strain HHB-10118-sp)</name>
    <name type="common">White-rot fungus</name>
    <name type="synonym">Peniophora carnosa</name>
    <dbReference type="NCBI Taxonomy" id="650164"/>
    <lineage>
        <taxon>Eukaryota</taxon>
        <taxon>Fungi</taxon>
        <taxon>Dikarya</taxon>
        <taxon>Basidiomycota</taxon>
        <taxon>Agaricomycotina</taxon>
        <taxon>Agaricomycetes</taxon>
        <taxon>Polyporales</taxon>
        <taxon>Phanerochaetaceae</taxon>
        <taxon>Phanerochaete</taxon>
    </lineage>
</organism>
<evidence type="ECO:0000313" key="2">
    <source>
        <dbReference type="Proteomes" id="UP000008370"/>
    </source>
</evidence>
<dbReference type="AlphaFoldDB" id="K5WQI4"/>
<dbReference type="EMBL" id="JH930468">
    <property type="protein sequence ID" value="EKM61509.1"/>
    <property type="molecule type" value="Genomic_DNA"/>
</dbReference>
<name>K5WQI4_PHACS</name>
<dbReference type="InParanoid" id="K5WQI4"/>
<dbReference type="OrthoDB" id="64220at2759"/>